<dbReference type="PANTHER" id="PTHR12526">
    <property type="entry name" value="GLYCOSYLTRANSFERASE"/>
    <property type="match status" value="1"/>
</dbReference>
<gene>
    <name evidence="4" type="ORF">ACFSDB_03465</name>
</gene>
<evidence type="ECO:0000256" key="2">
    <source>
        <dbReference type="ARBA" id="ARBA00022679"/>
    </source>
</evidence>
<evidence type="ECO:0000256" key="1">
    <source>
        <dbReference type="ARBA" id="ARBA00022676"/>
    </source>
</evidence>
<comment type="caution">
    <text evidence="4">The sequence shown here is derived from an EMBL/GenBank/DDBJ whole genome shotgun (WGS) entry which is preliminary data.</text>
</comment>
<evidence type="ECO:0000313" key="4">
    <source>
        <dbReference type="EMBL" id="MFD1861969.1"/>
    </source>
</evidence>
<dbReference type="PANTHER" id="PTHR12526:SF629">
    <property type="entry name" value="TEICHURONIC ACID BIOSYNTHESIS GLYCOSYLTRANSFERASE TUAH-RELATED"/>
    <property type="match status" value="1"/>
</dbReference>
<dbReference type="EMBL" id="JBHUFW010000004">
    <property type="protein sequence ID" value="MFD1861969.1"/>
    <property type="molecule type" value="Genomic_DNA"/>
</dbReference>
<organism evidence="4 5">
    <name type="scientific">Planococcus chinensis</name>
    <dbReference type="NCBI Taxonomy" id="272917"/>
    <lineage>
        <taxon>Bacteria</taxon>
        <taxon>Bacillati</taxon>
        <taxon>Bacillota</taxon>
        <taxon>Bacilli</taxon>
        <taxon>Bacillales</taxon>
        <taxon>Caryophanaceae</taxon>
        <taxon>Planococcus</taxon>
    </lineage>
</organism>
<dbReference type="Pfam" id="PF00534">
    <property type="entry name" value="Glycos_transf_1"/>
    <property type="match status" value="1"/>
</dbReference>
<dbReference type="Gene3D" id="3.40.50.2000">
    <property type="entry name" value="Glycogen Phosphorylase B"/>
    <property type="match status" value="2"/>
</dbReference>
<dbReference type="RefSeq" id="WP_204890976.1">
    <property type="nucleotide sequence ID" value="NZ_JBHUFW010000004.1"/>
</dbReference>
<dbReference type="InterPro" id="IPR001296">
    <property type="entry name" value="Glyco_trans_1"/>
</dbReference>
<proteinExistence type="predicted"/>
<keyword evidence="2 4" id="KW-0808">Transferase</keyword>
<keyword evidence="1 4" id="KW-0328">Glycosyltransferase</keyword>
<evidence type="ECO:0000259" key="3">
    <source>
        <dbReference type="Pfam" id="PF00534"/>
    </source>
</evidence>
<evidence type="ECO:0000313" key="5">
    <source>
        <dbReference type="Proteomes" id="UP001597273"/>
    </source>
</evidence>
<dbReference type="Proteomes" id="UP001597273">
    <property type="component" value="Unassembled WGS sequence"/>
</dbReference>
<name>A0ABW4QEI9_9BACL</name>
<keyword evidence="5" id="KW-1185">Reference proteome</keyword>
<protein>
    <submittedName>
        <fullName evidence="4">Glycosyltransferase</fullName>
        <ecNumber evidence="4">2.4.-.-</ecNumber>
    </submittedName>
</protein>
<accession>A0ABW4QEI9</accession>
<sequence>MKIVHFTSLANDKASGVANIVPLHIINQSKIEDVYWCNISENYIPPNGCTEIYKYLKNFDENTFSTLPPIFRHPDLVVFHEVYYYKFIRIGKILNHLKIPYIIVPHGCLTKTSREKKFLKKFLALNFIFNEFIEKASAIQYLTHGELETSKNKWNEKYIIIPNGCFIPNFKKAEFNDHVFTGVYIGRKSIYYKGLDLLLEACSNIKSHPKFHKLKIEIYGSDDNNSNIKLESLIKKYKLEETVKVYDAIYDKEKEQKLLDSDFFILTSRSEGHPVALIEALSYGLPCLVTEATNMGKEILNFNAGWVAQSNSKSIESALIALLNSEKQLFCKGAEARNLSTMYEWGKITKESIGKYKEIVKIN</sequence>
<dbReference type="GO" id="GO:0016757">
    <property type="term" value="F:glycosyltransferase activity"/>
    <property type="evidence" value="ECO:0007669"/>
    <property type="project" value="UniProtKB-KW"/>
</dbReference>
<dbReference type="EC" id="2.4.-.-" evidence="4"/>
<reference evidence="5" key="1">
    <citation type="journal article" date="2019" name="Int. J. Syst. Evol. Microbiol.">
        <title>The Global Catalogue of Microorganisms (GCM) 10K type strain sequencing project: providing services to taxonomists for standard genome sequencing and annotation.</title>
        <authorList>
            <consortium name="The Broad Institute Genomics Platform"/>
            <consortium name="The Broad Institute Genome Sequencing Center for Infectious Disease"/>
            <person name="Wu L."/>
            <person name="Ma J."/>
        </authorList>
    </citation>
    <scope>NUCLEOTIDE SEQUENCE [LARGE SCALE GENOMIC DNA]</scope>
    <source>
        <strain evidence="5">CGMCC 1.15475</strain>
    </source>
</reference>
<feature type="domain" description="Glycosyl transferase family 1" evidence="3">
    <location>
        <begin position="171"/>
        <end position="328"/>
    </location>
</feature>
<dbReference type="SUPFAM" id="SSF53756">
    <property type="entry name" value="UDP-Glycosyltransferase/glycogen phosphorylase"/>
    <property type="match status" value="1"/>
</dbReference>